<name>A0A080MBI0_9PROT</name>
<dbReference type="STRING" id="1453999.AW06_001047"/>
<reference evidence="2" key="1">
    <citation type="submission" date="2014-02" db="EMBL/GenBank/DDBJ databases">
        <title>Expanding our view of genomic diversity in Candidatus Accumulibacter clades.</title>
        <authorList>
            <person name="Skennerton C.T."/>
            <person name="Barr J.J."/>
            <person name="Slater F.R."/>
            <person name="Bond P.L."/>
            <person name="Tyson G.W."/>
        </authorList>
    </citation>
    <scope>NUCLEOTIDE SEQUENCE [LARGE SCALE GENOMIC DNA]</scope>
</reference>
<evidence type="ECO:0000313" key="2">
    <source>
        <dbReference type="EMBL" id="KFB77805.1"/>
    </source>
</evidence>
<feature type="domain" description="YgjP-like metallopeptidase" evidence="1">
    <location>
        <begin position="7"/>
        <end position="100"/>
    </location>
</feature>
<accession>A0A080MBI0</accession>
<dbReference type="Pfam" id="PF01863">
    <property type="entry name" value="YgjP-like"/>
    <property type="match status" value="1"/>
</dbReference>
<sequence length="111" mass="13088">MTLIDHKDEFKQRVRQWADKLDVKIVWLGVRPMRNKWASCSTAGHLNFSDELPALKPELWDYVIVHELLHFSVPNHGKLWKSLMHAHLGEYEAHACELKKIAHNISLQRER</sequence>
<dbReference type="InterPro" id="IPR002725">
    <property type="entry name" value="YgjP-like_metallopeptidase"/>
</dbReference>
<dbReference type="CDD" id="cd07344">
    <property type="entry name" value="M48_yhfN_like"/>
    <property type="match status" value="1"/>
</dbReference>
<comment type="caution">
    <text evidence="2">The sequence shown here is derived from an EMBL/GenBank/DDBJ whole genome shotgun (WGS) entry which is preliminary data.</text>
</comment>
<dbReference type="AlphaFoldDB" id="A0A080MBI0"/>
<dbReference type="PANTHER" id="PTHR30399">
    <property type="entry name" value="UNCHARACTERIZED PROTEIN YGJP"/>
    <property type="match status" value="1"/>
</dbReference>
<organism evidence="2 3">
    <name type="scientific">Candidatus Accumulibacter cognatus</name>
    <dbReference type="NCBI Taxonomy" id="2954383"/>
    <lineage>
        <taxon>Bacteria</taxon>
        <taxon>Pseudomonadati</taxon>
        <taxon>Pseudomonadota</taxon>
        <taxon>Betaproteobacteria</taxon>
        <taxon>Candidatus Accumulibacter</taxon>
    </lineage>
</organism>
<protein>
    <recommendedName>
        <fullName evidence="1">YgjP-like metallopeptidase domain-containing protein</fullName>
    </recommendedName>
</protein>
<dbReference type="Gene3D" id="3.30.2010.10">
    <property type="entry name" value="Metalloproteases ('zincins'), catalytic domain"/>
    <property type="match status" value="1"/>
</dbReference>
<dbReference type="EMBL" id="JDST02000017">
    <property type="protein sequence ID" value="KFB77805.1"/>
    <property type="molecule type" value="Genomic_DNA"/>
</dbReference>
<gene>
    <name evidence="2" type="ORF">AW06_001047</name>
</gene>
<proteinExistence type="predicted"/>
<dbReference type="InterPro" id="IPR053136">
    <property type="entry name" value="UTP_pyrophosphatase-like"/>
</dbReference>
<dbReference type="PANTHER" id="PTHR30399:SF1">
    <property type="entry name" value="UTP PYROPHOSPHATASE"/>
    <property type="match status" value="1"/>
</dbReference>
<evidence type="ECO:0000259" key="1">
    <source>
        <dbReference type="Pfam" id="PF01863"/>
    </source>
</evidence>
<keyword evidence="3" id="KW-1185">Reference proteome</keyword>
<dbReference type="Proteomes" id="UP000021315">
    <property type="component" value="Unassembled WGS sequence"/>
</dbReference>
<evidence type="ECO:0000313" key="3">
    <source>
        <dbReference type="Proteomes" id="UP000021315"/>
    </source>
</evidence>
<dbReference type="RefSeq" id="WP_034946042.1">
    <property type="nucleotide sequence ID" value="NZ_JDST02000017.1"/>
</dbReference>